<organism evidence="1 2">
    <name type="scientific">Evansella cellulosilytica (strain ATCC 21833 / DSM 2522 / FERM P-1141 / JCM 9156 / N-4)</name>
    <name type="common">Bacillus cellulosilyticus</name>
    <dbReference type="NCBI Taxonomy" id="649639"/>
    <lineage>
        <taxon>Bacteria</taxon>
        <taxon>Bacillati</taxon>
        <taxon>Bacillota</taxon>
        <taxon>Bacilli</taxon>
        <taxon>Bacillales</taxon>
        <taxon>Bacillaceae</taxon>
        <taxon>Evansella</taxon>
    </lineage>
</organism>
<gene>
    <name evidence="1" type="ordered locus">Bcell_3982</name>
</gene>
<dbReference type="AlphaFoldDB" id="E6TWF1"/>
<accession>E6TWF1</accession>
<proteinExistence type="predicted"/>
<sequence length="85" mass="9282">MRSVPVSTPDLPVGFQITRNSGGIARNFDQIAHNSGGIACNLDEIARNYGRIARNFDQIACNSVLITRKSISIEFCISANEVRPC</sequence>
<reference evidence="1" key="1">
    <citation type="submission" date="2010-12" db="EMBL/GenBank/DDBJ databases">
        <title>Complete sequence of Bacillus cellulosilyticus DSM 2522.</title>
        <authorList>
            <consortium name="US DOE Joint Genome Institute"/>
            <person name="Lucas S."/>
            <person name="Copeland A."/>
            <person name="Lapidus A."/>
            <person name="Cheng J.-F."/>
            <person name="Bruce D."/>
            <person name="Goodwin L."/>
            <person name="Pitluck S."/>
            <person name="Chertkov O."/>
            <person name="Detter J.C."/>
            <person name="Han C."/>
            <person name="Tapia R."/>
            <person name="Land M."/>
            <person name="Hauser L."/>
            <person name="Jeffries C."/>
            <person name="Kyrpides N."/>
            <person name="Ivanova N."/>
            <person name="Mikhailova N."/>
            <person name="Brumm P."/>
            <person name="Mead D."/>
            <person name="Woyke T."/>
        </authorList>
    </citation>
    <scope>NUCLEOTIDE SEQUENCE [LARGE SCALE GENOMIC DNA]</scope>
    <source>
        <strain evidence="1">DSM 2522</strain>
    </source>
</reference>
<evidence type="ECO:0000313" key="1">
    <source>
        <dbReference type="EMBL" id="ADU32214.1"/>
    </source>
</evidence>
<dbReference type="KEGG" id="bco:Bcell_3982"/>
<evidence type="ECO:0000313" key="2">
    <source>
        <dbReference type="Proteomes" id="UP000001401"/>
    </source>
</evidence>
<name>E6TWF1_EVAC2</name>
<keyword evidence="2" id="KW-1185">Reference proteome</keyword>
<protein>
    <submittedName>
        <fullName evidence="1">Uncharacterized protein</fullName>
    </submittedName>
</protein>
<dbReference type="EMBL" id="CP002394">
    <property type="protein sequence ID" value="ADU32214.1"/>
    <property type="molecule type" value="Genomic_DNA"/>
</dbReference>
<dbReference type="Proteomes" id="UP000001401">
    <property type="component" value="Chromosome"/>
</dbReference>
<dbReference type="HOGENOM" id="CLU_2505775_0_0_9"/>